<dbReference type="AlphaFoldDB" id="A0A7C3DXP0"/>
<evidence type="ECO:0000313" key="2">
    <source>
        <dbReference type="EMBL" id="HFG21187.1"/>
    </source>
</evidence>
<sequence>MNFNPTLLKAAIDQHMTELLERAQTEQLLRTAPMYLSTRHVLPPNPNNLQRKRVIPPEDKPKVA</sequence>
<gene>
    <name evidence="2" type="ORF">ENS82_10850</name>
</gene>
<evidence type="ECO:0000256" key="1">
    <source>
        <dbReference type="SAM" id="MobiDB-lite"/>
    </source>
</evidence>
<comment type="caution">
    <text evidence="2">The sequence shown here is derived from an EMBL/GenBank/DDBJ whole genome shotgun (WGS) entry which is preliminary data.</text>
</comment>
<proteinExistence type="predicted"/>
<dbReference type="RefSeq" id="WP_409656266.1">
    <property type="nucleotide sequence ID" value="NZ_JBKBUW010000024.1"/>
</dbReference>
<name>A0A7C3DXP0_MEIRU</name>
<protein>
    <submittedName>
        <fullName evidence="2">Uncharacterized protein</fullName>
    </submittedName>
</protein>
<accession>A0A7C3DXP0</accession>
<reference evidence="2" key="1">
    <citation type="journal article" date="2020" name="mSystems">
        <title>Genome- and Community-Level Interaction Insights into Carbon Utilization and Element Cycling Functions of Hydrothermarchaeota in Hydrothermal Sediment.</title>
        <authorList>
            <person name="Zhou Z."/>
            <person name="Liu Y."/>
            <person name="Xu W."/>
            <person name="Pan J."/>
            <person name="Luo Z.H."/>
            <person name="Li M."/>
        </authorList>
    </citation>
    <scope>NUCLEOTIDE SEQUENCE [LARGE SCALE GENOMIC DNA]</scope>
    <source>
        <strain evidence="2">SpSt-524</strain>
    </source>
</reference>
<dbReference type="EMBL" id="DSWI01000025">
    <property type="protein sequence ID" value="HFG21187.1"/>
    <property type="molecule type" value="Genomic_DNA"/>
</dbReference>
<feature type="compositionally biased region" description="Basic and acidic residues" evidence="1">
    <location>
        <begin position="55"/>
        <end position="64"/>
    </location>
</feature>
<feature type="region of interest" description="Disordered" evidence="1">
    <location>
        <begin position="39"/>
        <end position="64"/>
    </location>
</feature>
<organism evidence="2">
    <name type="scientific">Meiothermus ruber</name>
    <dbReference type="NCBI Taxonomy" id="277"/>
    <lineage>
        <taxon>Bacteria</taxon>
        <taxon>Thermotogati</taxon>
        <taxon>Deinococcota</taxon>
        <taxon>Deinococci</taxon>
        <taxon>Thermales</taxon>
        <taxon>Thermaceae</taxon>
        <taxon>Meiothermus</taxon>
    </lineage>
</organism>